<dbReference type="VEuPathDB" id="FungiDB:A1O7_00950"/>
<evidence type="ECO:0000256" key="5">
    <source>
        <dbReference type="SAM" id="Phobius"/>
    </source>
</evidence>
<dbReference type="OrthoDB" id="188042at2759"/>
<protein>
    <submittedName>
        <fullName evidence="6">Uncharacterized protein</fullName>
    </submittedName>
</protein>
<proteinExistence type="predicted"/>
<feature type="transmembrane region" description="Helical" evidence="5">
    <location>
        <begin position="69"/>
        <end position="91"/>
    </location>
</feature>
<dbReference type="PANTHER" id="PTHR48174:SF5">
    <property type="entry name" value="VACUOLAR PROTEIN SORTING-ASSOCIATED PROTEIN 62"/>
    <property type="match status" value="1"/>
</dbReference>
<keyword evidence="5" id="KW-0812">Transmembrane</keyword>
<dbReference type="GO" id="GO:0005743">
    <property type="term" value="C:mitochondrial inner membrane"/>
    <property type="evidence" value="ECO:0007669"/>
    <property type="project" value="UniProtKB-SubCell"/>
</dbReference>
<evidence type="ECO:0000256" key="2">
    <source>
        <dbReference type="ARBA" id="ARBA00022792"/>
    </source>
</evidence>
<dbReference type="EMBL" id="AMGW01000001">
    <property type="protein sequence ID" value="EXJ64613.1"/>
    <property type="molecule type" value="Genomic_DNA"/>
</dbReference>
<dbReference type="STRING" id="1182544.W9W9J8"/>
<evidence type="ECO:0000256" key="3">
    <source>
        <dbReference type="ARBA" id="ARBA00023128"/>
    </source>
</evidence>
<evidence type="ECO:0000256" key="4">
    <source>
        <dbReference type="ARBA" id="ARBA00023136"/>
    </source>
</evidence>
<dbReference type="AlphaFoldDB" id="W9W9J8"/>
<comment type="subcellular location">
    <subcellularLocation>
        <location evidence="1">Mitochondrion inner membrane</location>
    </subcellularLocation>
</comment>
<keyword evidence="2" id="KW-0999">Mitochondrion inner membrane</keyword>
<sequence length="345" mass="38122">MVHPTALRMMQATRAGMFRATQRAPAQAQQKSGVLVFRENRVPYYQRLFQNHDGKRQWWKTHRSPYILYPYYTLLLGSFAFSFVGMIRMLFASPIAKIQKRGFPDYVRQYASVAYLHSQEVYFPSSIADHLSHTHPEDANGTSITTPASLTLDDLDTLNSNANGGQGVYLSSNEGIQALPSCTIASVIVTVAKPNNTLNAFCFSFHAYNQGNWVLGLPQLEFGDHPCGSGNTLRARRSRTRPWRKHAVATDTDTTAAAAAAGVRPVAYIAKGSHANYATSGSHDHTVPGLNLPDGPLEGHTDRGVFWDPFGNTYMYDYDASTGVFEAYNDGADPTVWLAFAGRWG</sequence>
<evidence type="ECO:0000256" key="1">
    <source>
        <dbReference type="ARBA" id="ARBA00004273"/>
    </source>
</evidence>
<keyword evidence="7" id="KW-1185">Reference proteome</keyword>
<gene>
    <name evidence="6" type="ORF">A1O7_00950</name>
</gene>
<accession>W9W9J8</accession>
<dbReference type="GeneID" id="19175565"/>
<evidence type="ECO:0000313" key="7">
    <source>
        <dbReference type="Proteomes" id="UP000019473"/>
    </source>
</evidence>
<evidence type="ECO:0000313" key="6">
    <source>
        <dbReference type="EMBL" id="EXJ64613.1"/>
    </source>
</evidence>
<dbReference type="Proteomes" id="UP000019473">
    <property type="component" value="Unassembled WGS sequence"/>
</dbReference>
<dbReference type="RefSeq" id="XP_007753180.1">
    <property type="nucleotide sequence ID" value="XM_007754990.1"/>
</dbReference>
<comment type="caution">
    <text evidence="6">The sequence shown here is derived from an EMBL/GenBank/DDBJ whole genome shotgun (WGS) entry which is preliminary data.</text>
</comment>
<keyword evidence="5" id="KW-1133">Transmembrane helix</keyword>
<keyword evidence="4 5" id="KW-0472">Membrane</keyword>
<reference evidence="6 7" key="1">
    <citation type="submission" date="2013-03" db="EMBL/GenBank/DDBJ databases">
        <title>The Genome Sequence of Cladophialophora yegresii CBS 114405.</title>
        <authorList>
            <consortium name="The Broad Institute Genomics Platform"/>
            <person name="Cuomo C."/>
            <person name="de Hoog S."/>
            <person name="Gorbushina A."/>
            <person name="Walker B."/>
            <person name="Young S.K."/>
            <person name="Zeng Q."/>
            <person name="Gargeya S."/>
            <person name="Fitzgerald M."/>
            <person name="Haas B."/>
            <person name="Abouelleil A."/>
            <person name="Allen A.W."/>
            <person name="Alvarado L."/>
            <person name="Arachchi H.M."/>
            <person name="Berlin A.M."/>
            <person name="Chapman S.B."/>
            <person name="Gainer-Dewar J."/>
            <person name="Goldberg J."/>
            <person name="Griggs A."/>
            <person name="Gujja S."/>
            <person name="Hansen M."/>
            <person name="Howarth C."/>
            <person name="Imamovic A."/>
            <person name="Ireland A."/>
            <person name="Larimer J."/>
            <person name="McCowan C."/>
            <person name="Murphy C."/>
            <person name="Pearson M."/>
            <person name="Poon T.W."/>
            <person name="Priest M."/>
            <person name="Roberts A."/>
            <person name="Saif S."/>
            <person name="Shea T."/>
            <person name="Sisk P."/>
            <person name="Sykes S."/>
            <person name="Wortman J."/>
            <person name="Nusbaum C."/>
            <person name="Birren B."/>
        </authorList>
    </citation>
    <scope>NUCLEOTIDE SEQUENCE [LARGE SCALE GENOMIC DNA]</scope>
    <source>
        <strain evidence="6 7">CBS 114405</strain>
    </source>
</reference>
<dbReference type="Pfam" id="PF02238">
    <property type="entry name" value="COX7a"/>
    <property type="match status" value="1"/>
</dbReference>
<dbReference type="HOGENOM" id="CLU_804126_0_0_1"/>
<organism evidence="6 7">
    <name type="scientific">Cladophialophora yegresii CBS 114405</name>
    <dbReference type="NCBI Taxonomy" id="1182544"/>
    <lineage>
        <taxon>Eukaryota</taxon>
        <taxon>Fungi</taxon>
        <taxon>Dikarya</taxon>
        <taxon>Ascomycota</taxon>
        <taxon>Pezizomycotina</taxon>
        <taxon>Eurotiomycetes</taxon>
        <taxon>Chaetothyriomycetidae</taxon>
        <taxon>Chaetothyriales</taxon>
        <taxon>Herpotrichiellaceae</taxon>
        <taxon>Cladophialophora</taxon>
    </lineage>
</organism>
<dbReference type="InterPro" id="IPR039297">
    <property type="entry name" value="COX7a"/>
</dbReference>
<name>W9W9J8_9EURO</name>
<keyword evidence="3" id="KW-0496">Mitochondrion</keyword>
<dbReference type="PANTHER" id="PTHR48174">
    <property type="entry name" value="DUF946 FAMILY PROTEIN"/>
    <property type="match status" value="1"/>
</dbReference>
<dbReference type="eggNOG" id="ENOG502R5A8">
    <property type="taxonomic scope" value="Eukaryota"/>
</dbReference>